<dbReference type="OrthoDB" id="3581639at2759"/>
<feature type="region of interest" description="Disordered" evidence="1">
    <location>
        <begin position="96"/>
        <end position="115"/>
    </location>
</feature>
<sequence length="273" mass="30957">MSEYRDCYLVYRRNYESHEDSLGREEVLACYATLEDANRRAKDEMNRIYLPVRWRDNQPKNCSNGDKYAAVVVLDNQYPTAYDEGYVISGFLQREEEKRQEEESGSESESESIEALDIKAEPRPLSYIESTILTILRDTNIKSESLSAALSSPQPIPLPLPRGLIRGEMPEEDEVEEVEDVVEAEEVDEGGEVDDGEEVVVEKVAVEEVAEGVGGGSFAKWVAKWKIPVIDQKKFFLMIESLSGTPLVKDEDLERMEDALDRAEGRPGKRRKV</sequence>
<protein>
    <submittedName>
        <fullName evidence="2">Uncharacterized protein</fullName>
    </submittedName>
</protein>
<evidence type="ECO:0000256" key="1">
    <source>
        <dbReference type="SAM" id="MobiDB-lite"/>
    </source>
</evidence>
<evidence type="ECO:0000313" key="3">
    <source>
        <dbReference type="Proteomes" id="UP000184330"/>
    </source>
</evidence>
<dbReference type="Proteomes" id="UP000184330">
    <property type="component" value="Unassembled WGS sequence"/>
</dbReference>
<proteinExistence type="predicted"/>
<organism evidence="2 3">
    <name type="scientific">Phialocephala subalpina</name>
    <dbReference type="NCBI Taxonomy" id="576137"/>
    <lineage>
        <taxon>Eukaryota</taxon>
        <taxon>Fungi</taxon>
        <taxon>Dikarya</taxon>
        <taxon>Ascomycota</taxon>
        <taxon>Pezizomycotina</taxon>
        <taxon>Leotiomycetes</taxon>
        <taxon>Helotiales</taxon>
        <taxon>Mollisiaceae</taxon>
        <taxon>Phialocephala</taxon>
        <taxon>Phialocephala fortinii species complex</taxon>
    </lineage>
</organism>
<keyword evidence="3" id="KW-1185">Reference proteome</keyword>
<feature type="compositionally biased region" description="Acidic residues" evidence="1">
    <location>
        <begin position="103"/>
        <end position="114"/>
    </location>
</feature>
<evidence type="ECO:0000313" key="2">
    <source>
        <dbReference type="EMBL" id="CZR64773.1"/>
    </source>
</evidence>
<reference evidence="2 3" key="1">
    <citation type="submission" date="2016-03" db="EMBL/GenBank/DDBJ databases">
        <authorList>
            <person name="Ploux O."/>
        </authorList>
    </citation>
    <scope>NUCLEOTIDE SEQUENCE [LARGE SCALE GENOMIC DNA]</scope>
    <source>
        <strain evidence="2 3">UAMH 11012</strain>
    </source>
</reference>
<name>A0A1L7XIB4_9HELO</name>
<dbReference type="AlphaFoldDB" id="A0A1L7XIB4"/>
<gene>
    <name evidence="2" type="ORF">PAC_14672</name>
</gene>
<dbReference type="EMBL" id="FJOG01000028">
    <property type="protein sequence ID" value="CZR64773.1"/>
    <property type="molecule type" value="Genomic_DNA"/>
</dbReference>
<accession>A0A1L7XIB4</accession>